<evidence type="ECO:0000256" key="1">
    <source>
        <dbReference type="SAM" id="Phobius"/>
    </source>
</evidence>
<feature type="transmembrane region" description="Helical" evidence="1">
    <location>
        <begin position="49"/>
        <end position="70"/>
    </location>
</feature>
<evidence type="ECO:0000313" key="2">
    <source>
        <dbReference type="EMBL" id="MBV6288340.1"/>
    </source>
</evidence>
<reference evidence="2" key="1">
    <citation type="journal article" date="2022" name="Int. J. Syst. Evol. Microbiol.">
        <title>Pseudomonas aegrilactucae sp. nov. and Pseudomonas morbosilactucae sp. nov., pathogens causing bacterial rot of lettuce in Japan.</title>
        <authorList>
            <person name="Sawada H."/>
            <person name="Fujikawa T."/>
            <person name="Satou M."/>
        </authorList>
    </citation>
    <scope>NUCLEOTIDE SEQUENCE</scope>
    <source>
        <strain evidence="2">MAFF 301350</strain>
    </source>
</reference>
<feature type="transmembrane region" description="Helical" evidence="1">
    <location>
        <begin position="21"/>
        <end position="43"/>
    </location>
</feature>
<dbReference type="Proteomes" id="UP001106592">
    <property type="component" value="Unassembled WGS sequence"/>
</dbReference>
<keyword evidence="3" id="KW-1185">Reference proteome</keyword>
<name>A0A9Q2XL27_9PSED</name>
<gene>
    <name evidence="2" type="ORF">KUO17_15095</name>
</gene>
<dbReference type="EMBL" id="JAHTBI010000051">
    <property type="protein sequence ID" value="MBV6288340.1"/>
    <property type="molecule type" value="Genomic_DNA"/>
</dbReference>
<protein>
    <submittedName>
        <fullName evidence="2">DUF3649 domain-containing protein</fullName>
    </submittedName>
</protein>
<dbReference type="RefSeq" id="WP_217976346.1">
    <property type="nucleotide sequence ID" value="NZ_JAHTBI010000051.1"/>
</dbReference>
<feature type="transmembrane region" description="Helical" evidence="1">
    <location>
        <begin position="77"/>
        <end position="98"/>
    </location>
</feature>
<evidence type="ECO:0000313" key="3">
    <source>
        <dbReference type="Proteomes" id="UP001106592"/>
    </source>
</evidence>
<proteinExistence type="predicted"/>
<accession>A0A9Q2XL27</accession>
<keyword evidence="1" id="KW-0812">Transmembrane</keyword>
<dbReference type="InterPro" id="IPR022109">
    <property type="entry name" value="DUF3649"/>
</dbReference>
<keyword evidence="1" id="KW-1133">Transmembrane helix</keyword>
<keyword evidence="1" id="KW-0472">Membrane</keyword>
<comment type="caution">
    <text evidence="2">The sequence shown here is derived from an EMBL/GenBank/DDBJ whole genome shotgun (WGS) entry which is preliminary data.</text>
</comment>
<dbReference type="Pfam" id="PF12365">
    <property type="entry name" value="DUF3649"/>
    <property type="match status" value="1"/>
</dbReference>
<dbReference type="AlphaFoldDB" id="A0A9Q2XL27"/>
<sequence>MKSKAAGLPLSYRLAVTSRSLAALFGGYLLASMASVCITVLLPMAKADAVVTGMMLSFLFYLVAFLWCFACRSAWHAWLGVLLPSAVLALINGLAYWMQTP</sequence>
<organism evidence="2 3">
    <name type="scientific">Pseudomonas aegrilactucae</name>
    <dbReference type="NCBI Taxonomy" id="2854028"/>
    <lineage>
        <taxon>Bacteria</taxon>
        <taxon>Pseudomonadati</taxon>
        <taxon>Pseudomonadota</taxon>
        <taxon>Gammaproteobacteria</taxon>
        <taxon>Pseudomonadales</taxon>
        <taxon>Pseudomonadaceae</taxon>
        <taxon>Pseudomonas</taxon>
    </lineage>
</organism>
<reference evidence="2" key="2">
    <citation type="journal article" date="2023" name="Plant Pathol.">
        <title>Dismantling and reorganizing Pseudomonas marginalis sensu#lato.</title>
        <authorList>
            <person name="Sawada H."/>
            <person name="Fujikawa T."/>
            <person name="Satou M."/>
        </authorList>
    </citation>
    <scope>NUCLEOTIDE SEQUENCE</scope>
    <source>
        <strain evidence="2">MAFF 301350</strain>
    </source>
</reference>